<name>A0ABU0HDX0_9HYPH</name>
<keyword evidence="2" id="KW-0812">Transmembrane</keyword>
<reference evidence="3 4" key="1">
    <citation type="submission" date="2023-07" db="EMBL/GenBank/DDBJ databases">
        <title>Genomic Encyclopedia of Type Strains, Phase IV (KMG-IV): sequencing the most valuable type-strain genomes for metagenomic binning, comparative biology and taxonomic classification.</title>
        <authorList>
            <person name="Goeker M."/>
        </authorList>
    </citation>
    <scope>NUCLEOTIDE SEQUENCE [LARGE SCALE GENOMIC DNA]</scope>
    <source>
        <strain evidence="3 4">B6-8</strain>
    </source>
</reference>
<keyword evidence="2" id="KW-1133">Transmembrane helix</keyword>
<keyword evidence="4" id="KW-1185">Reference proteome</keyword>
<dbReference type="Proteomes" id="UP001241603">
    <property type="component" value="Unassembled WGS sequence"/>
</dbReference>
<protein>
    <submittedName>
        <fullName evidence="3">Uncharacterized protein</fullName>
    </submittedName>
</protein>
<evidence type="ECO:0000313" key="3">
    <source>
        <dbReference type="EMBL" id="MDQ0440521.1"/>
    </source>
</evidence>
<feature type="transmembrane region" description="Helical" evidence="2">
    <location>
        <begin position="54"/>
        <end position="84"/>
    </location>
</feature>
<keyword evidence="1" id="KW-0175">Coiled coil</keyword>
<proteinExistence type="predicted"/>
<gene>
    <name evidence="3" type="ORF">QO014_004938</name>
</gene>
<keyword evidence="2" id="KW-0472">Membrane</keyword>
<accession>A0ABU0HDX0</accession>
<evidence type="ECO:0000313" key="4">
    <source>
        <dbReference type="Proteomes" id="UP001241603"/>
    </source>
</evidence>
<organism evidence="3 4">
    <name type="scientific">Kaistia dalseonensis</name>
    <dbReference type="NCBI Taxonomy" id="410840"/>
    <lineage>
        <taxon>Bacteria</taxon>
        <taxon>Pseudomonadati</taxon>
        <taxon>Pseudomonadota</taxon>
        <taxon>Alphaproteobacteria</taxon>
        <taxon>Hyphomicrobiales</taxon>
        <taxon>Kaistiaceae</taxon>
        <taxon>Kaistia</taxon>
    </lineage>
</organism>
<feature type="coiled-coil region" evidence="1">
    <location>
        <begin position="103"/>
        <end position="160"/>
    </location>
</feature>
<evidence type="ECO:0000256" key="2">
    <source>
        <dbReference type="SAM" id="Phobius"/>
    </source>
</evidence>
<dbReference type="RefSeq" id="WP_266351408.1">
    <property type="nucleotide sequence ID" value="NZ_JAPKNG010000010.1"/>
</dbReference>
<dbReference type="EMBL" id="JAUSVO010000010">
    <property type="protein sequence ID" value="MDQ0440521.1"/>
    <property type="molecule type" value="Genomic_DNA"/>
</dbReference>
<sequence length="304" mass="35201">MLVRPLNTEFSSWTYDVIGLVNSARSEISSLDWDSDELFHVPNEWQVSGKEPNIILYSAISAFIVGLIIGAFGGFGGFIVGFCIGGGLCALMNYPAYSGWHSAVELTDELNRYRARVMAHNARVQKKLDERRRLREIAEREEQERQRQQQIRLDAQLRREWEILSGSYKRFEAERMRRAETVAATITFLRAVWADFLIASDVSHIPFDAEQGFRQTFWRRFNAAVQNETRTYALLSIREINDPRLRQPISYLEPELPPPWPPLEISPEWRVLKETTFPVIKQALAEYRAIAHKKGLELYIDLNP</sequence>
<comment type="caution">
    <text evidence="3">The sequence shown here is derived from an EMBL/GenBank/DDBJ whole genome shotgun (WGS) entry which is preliminary data.</text>
</comment>
<evidence type="ECO:0000256" key="1">
    <source>
        <dbReference type="SAM" id="Coils"/>
    </source>
</evidence>